<accession>A0A699UME4</accession>
<keyword evidence="1" id="KW-0695">RNA-directed DNA polymerase</keyword>
<reference evidence="1" key="1">
    <citation type="journal article" date="2019" name="Sci. Rep.">
        <title>Draft genome of Tanacetum cinerariifolium, the natural source of mosquito coil.</title>
        <authorList>
            <person name="Yamashiro T."/>
            <person name="Shiraishi A."/>
            <person name="Satake H."/>
            <person name="Nakayama K."/>
        </authorList>
    </citation>
    <scope>NUCLEOTIDE SEQUENCE</scope>
</reference>
<gene>
    <name evidence="1" type="ORF">Tci_896034</name>
</gene>
<name>A0A699UME4_TANCI</name>
<evidence type="ECO:0000313" key="1">
    <source>
        <dbReference type="EMBL" id="GFD24065.1"/>
    </source>
</evidence>
<protein>
    <submittedName>
        <fullName evidence="1">Reverse transcriptase domain-containing protein</fullName>
    </submittedName>
</protein>
<organism evidence="1">
    <name type="scientific">Tanacetum cinerariifolium</name>
    <name type="common">Dalmatian daisy</name>
    <name type="synonym">Chrysanthemum cinerariifolium</name>
    <dbReference type="NCBI Taxonomy" id="118510"/>
    <lineage>
        <taxon>Eukaryota</taxon>
        <taxon>Viridiplantae</taxon>
        <taxon>Streptophyta</taxon>
        <taxon>Embryophyta</taxon>
        <taxon>Tracheophyta</taxon>
        <taxon>Spermatophyta</taxon>
        <taxon>Magnoliopsida</taxon>
        <taxon>eudicotyledons</taxon>
        <taxon>Gunneridae</taxon>
        <taxon>Pentapetalae</taxon>
        <taxon>asterids</taxon>
        <taxon>campanulids</taxon>
        <taxon>Asterales</taxon>
        <taxon>Asteraceae</taxon>
        <taxon>Asteroideae</taxon>
        <taxon>Anthemideae</taxon>
        <taxon>Anthemidinae</taxon>
        <taxon>Tanacetum</taxon>
    </lineage>
</organism>
<keyword evidence="1" id="KW-0808">Transferase</keyword>
<proteinExistence type="predicted"/>
<dbReference type="EMBL" id="BKCJ011349552">
    <property type="protein sequence ID" value="GFD24065.1"/>
    <property type="molecule type" value="Genomic_DNA"/>
</dbReference>
<dbReference type="AlphaFoldDB" id="A0A699UME4"/>
<feature type="non-terminal residue" evidence="1">
    <location>
        <position position="1"/>
    </location>
</feature>
<sequence>VAFKPGEFVYHSNDASHTVAGGKLGPKWEGPYDVVEVLGDRAYKLRSMDETILPRTWNVATLKRCYL</sequence>
<dbReference type="GO" id="GO:0003964">
    <property type="term" value="F:RNA-directed DNA polymerase activity"/>
    <property type="evidence" value="ECO:0007669"/>
    <property type="project" value="UniProtKB-KW"/>
</dbReference>
<keyword evidence="1" id="KW-0548">Nucleotidyltransferase</keyword>
<comment type="caution">
    <text evidence="1">The sequence shown here is derived from an EMBL/GenBank/DDBJ whole genome shotgun (WGS) entry which is preliminary data.</text>
</comment>